<dbReference type="InterPro" id="IPR015967">
    <property type="entry name" value="Rcmb_RecR_Znf"/>
</dbReference>
<dbReference type="PANTHER" id="PTHR30446">
    <property type="entry name" value="RECOMBINATION PROTEIN RECR"/>
    <property type="match status" value="1"/>
</dbReference>
<dbReference type="RefSeq" id="WP_119532539.1">
    <property type="nucleotide sequence ID" value="NZ_JBHSSP010000020.1"/>
</dbReference>
<organism evidence="9 10">
    <name type="scientific">Psittacicella hinzii</name>
    <dbReference type="NCBI Taxonomy" id="2028575"/>
    <lineage>
        <taxon>Bacteria</taxon>
        <taxon>Pseudomonadati</taxon>
        <taxon>Pseudomonadota</taxon>
        <taxon>Gammaproteobacteria</taxon>
        <taxon>Pasteurellales</taxon>
        <taxon>Psittacicellaceae</taxon>
        <taxon>Psittacicella</taxon>
    </lineage>
</organism>
<evidence type="ECO:0000256" key="3">
    <source>
        <dbReference type="ARBA" id="ARBA00022771"/>
    </source>
</evidence>
<dbReference type="Proteomes" id="UP000265916">
    <property type="component" value="Unassembled WGS sequence"/>
</dbReference>
<keyword evidence="2 7" id="KW-0227">DNA damage</keyword>
<accession>A0A3A1YCJ8</accession>
<sequence>MTTEKIIEDLISRFAKLPTVGRKSATKIVYRLLADKDRLQAKYLATAIQEAVENIHHCEVCNTLTESHICKICNNPRRMQQKSILVVSSPIDVENMEAFGVFEGTYFVLNGLISPLEGITPEQAGIPKFIELLRSQQIQNVIIGLSTSAEGEATAQIIGDICRRLHIPSQKFATGLPSGVNFSNVDPNTILNSFINRVAIEYDD</sequence>
<evidence type="ECO:0000313" key="10">
    <source>
        <dbReference type="Proteomes" id="UP000265916"/>
    </source>
</evidence>
<reference evidence="9 10" key="1">
    <citation type="submission" date="2017-08" db="EMBL/GenBank/DDBJ databases">
        <title>Reclassification of Bisgaard taxon 37 and 44.</title>
        <authorList>
            <person name="Christensen H."/>
        </authorList>
    </citation>
    <scope>NUCLEOTIDE SEQUENCE [LARGE SCALE GENOMIC DNA]</scope>
    <source>
        <strain evidence="9 10">111</strain>
    </source>
</reference>
<evidence type="ECO:0000259" key="8">
    <source>
        <dbReference type="PROSITE" id="PS50880"/>
    </source>
</evidence>
<evidence type="ECO:0000256" key="4">
    <source>
        <dbReference type="ARBA" id="ARBA00022833"/>
    </source>
</evidence>
<protein>
    <recommendedName>
        <fullName evidence="7">Recombination protein RecR</fullName>
    </recommendedName>
</protein>
<dbReference type="InterPro" id="IPR023627">
    <property type="entry name" value="Rcmb_RecR"/>
</dbReference>
<keyword evidence="6 7" id="KW-0234">DNA repair</keyword>
<dbReference type="PROSITE" id="PS50880">
    <property type="entry name" value="TOPRIM"/>
    <property type="match status" value="1"/>
</dbReference>
<dbReference type="GO" id="GO:0006281">
    <property type="term" value="P:DNA repair"/>
    <property type="evidence" value="ECO:0007669"/>
    <property type="project" value="UniProtKB-UniRule"/>
</dbReference>
<dbReference type="AlphaFoldDB" id="A0A3A1YCJ8"/>
<feature type="domain" description="Toprim" evidence="8">
    <location>
        <begin position="82"/>
        <end position="177"/>
    </location>
</feature>
<keyword evidence="5 7" id="KW-0233">DNA recombination</keyword>
<comment type="caution">
    <text evidence="9">The sequence shown here is derived from an EMBL/GenBank/DDBJ whole genome shotgun (WGS) entry which is preliminary data.</text>
</comment>
<dbReference type="Pfam" id="PF21176">
    <property type="entry name" value="RecR_HhH"/>
    <property type="match status" value="1"/>
</dbReference>
<dbReference type="Gene3D" id="1.10.8.420">
    <property type="entry name" value="RecR Domain 1"/>
    <property type="match status" value="1"/>
</dbReference>
<dbReference type="GO" id="GO:0003677">
    <property type="term" value="F:DNA binding"/>
    <property type="evidence" value="ECO:0007669"/>
    <property type="project" value="UniProtKB-UniRule"/>
</dbReference>
<evidence type="ECO:0000256" key="6">
    <source>
        <dbReference type="ARBA" id="ARBA00023204"/>
    </source>
</evidence>
<dbReference type="OrthoDB" id="9802672at2"/>
<keyword evidence="3 7" id="KW-0863">Zinc-finger</keyword>
<keyword evidence="10" id="KW-1185">Reference proteome</keyword>
<comment type="similarity">
    <text evidence="7">Belongs to the RecR family.</text>
</comment>
<dbReference type="NCBIfam" id="TIGR00615">
    <property type="entry name" value="recR"/>
    <property type="match status" value="1"/>
</dbReference>
<dbReference type="Gene3D" id="3.40.1360.10">
    <property type="match status" value="1"/>
</dbReference>
<name>A0A3A1YCJ8_9GAMM</name>
<gene>
    <name evidence="7 9" type="primary">recR</name>
    <name evidence="9" type="ORF">CKF58_07475</name>
</gene>
<dbReference type="Pfam" id="PF02132">
    <property type="entry name" value="RecR_ZnF"/>
    <property type="match status" value="1"/>
</dbReference>
<evidence type="ECO:0000256" key="1">
    <source>
        <dbReference type="ARBA" id="ARBA00022723"/>
    </source>
</evidence>
<keyword evidence="4 7" id="KW-0862">Zinc</keyword>
<evidence type="ECO:0000256" key="7">
    <source>
        <dbReference type="HAMAP-Rule" id="MF_00017"/>
    </source>
</evidence>
<dbReference type="GO" id="GO:0006310">
    <property type="term" value="P:DNA recombination"/>
    <property type="evidence" value="ECO:0007669"/>
    <property type="project" value="UniProtKB-UniRule"/>
</dbReference>
<dbReference type="InterPro" id="IPR000093">
    <property type="entry name" value="DNA_Rcmb_RecR"/>
</dbReference>
<keyword evidence="1 7" id="KW-0479">Metal-binding</keyword>
<dbReference type="GO" id="GO:0008270">
    <property type="term" value="F:zinc ion binding"/>
    <property type="evidence" value="ECO:0007669"/>
    <property type="project" value="UniProtKB-KW"/>
</dbReference>
<dbReference type="EMBL" id="NRJG01000164">
    <property type="protein sequence ID" value="RIY34908.1"/>
    <property type="molecule type" value="Genomic_DNA"/>
</dbReference>
<comment type="function">
    <text evidence="7">May play a role in DNA repair. It seems to be involved in an RecBC-independent recombinational process of DNA repair. It may act with RecF and RecO.</text>
</comment>
<dbReference type="HAMAP" id="MF_00017">
    <property type="entry name" value="RecR"/>
    <property type="match status" value="1"/>
</dbReference>
<evidence type="ECO:0000256" key="2">
    <source>
        <dbReference type="ARBA" id="ARBA00022763"/>
    </source>
</evidence>
<proteinExistence type="inferred from homology"/>
<dbReference type="Pfam" id="PF13662">
    <property type="entry name" value="Toprim_4"/>
    <property type="match status" value="1"/>
</dbReference>
<evidence type="ECO:0000313" key="9">
    <source>
        <dbReference type="EMBL" id="RIY34908.1"/>
    </source>
</evidence>
<dbReference type="InterPro" id="IPR006171">
    <property type="entry name" value="TOPRIM_dom"/>
</dbReference>
<dbReference type="SMART" id="SM00493">
    <property type="entry name" value="TOPRIM"/>
    <property type="match status" value="1"/>
</dbReference>
<feature type="zinc finger region" description="C4-type" evidence="7">
    <location>
        <begin position="58"/>
        <end position="73"/>
    </location>
</feature>
<evidence type="ECO:0000256" key="5">
    <source>
        <dbReference type="ARBA" id="ARBA00023172"/>
    </source>
</evidence>
<dbReference type="PANTHER" id="PTHR30446:SF0">
    <property type="entry name" value="RECOMBINATION PROTEIN RECR"/>
    <property type="match status" value="1"/>
</dbReference>
<dbReference type="SUPFAM" id="SSF111304">
    <property type="entry name" value="Recombination protein RecR"/>
    <property type="match status" value="1"/>
</dbReference>